<dbReference type="Gene3D" id="3.40.50.10320">
    <property type="entry name" value="LmbE-like"/>
    <property type="match status" value="1"/>
</dbReference>
<dbReference type="InterPro" id="IPR003737">
    <property type="entry name" value="GlcNAc_PI_deacetylase-related"/>
</dbReference>
<dbReference type="EMBL" id="SXFB01000002">
    <property type="protein sequence ID" value="NFV25475.1"/>
    <property type="molecule type" value="Genomic_DNA"/>
</dbReference>
<dbReference type="Pfam" id="PF02585">
    <property type="entry name" value="PIG-L"/>
    <property type="match status" value="1"/>
</dbReference>
<dbReference type="AlphaFoldDB" id="A0A6B4JL34"/>
<protein>
    <submittedName>
        <fullName evidence="1">PIG-L family deacetylase</fullName>
    </submittedName>
</protein>
<evidence type="ECO:0000313" key="2">
    <source>
        <dbReference type="Proteomes" id="UP000486903"/>
    </source>
</evidence>
<dbReference type="Proteomes" id="UP000486903">
    <property type="component" value="Unassembled WGS sequence"/>
</dbReference>
<reference evidence="1 2" key="1">
    <citation type="submission" date="2019-04" db="EMBL/GenBank/DDBJ databases">
        <title>Genome sequencing of Clostridium botulinum Groups I-IV and Clostridium butyricum.</title>
        <authorList>
            <person name="Brunt J."/>
            <person name="Van Vliet A.H.M."/>
            <person name="Stringer S.C."/>
            <person name="Carter A.T."/>
            <person name="Peck M.W."/>
        </authorList>
    </citation>
    <scope>NUCLEOTIDE SEQUENCE [LARGE SCALE GENOMIC DNA]</scope>
    <source>
        <strain evidence="1 2">BL81</strain>
    </source>
</reference>
<accession>A0A6B4JL34</accession>
<sequence length="224" mass="25908">MKCKNVLVISVHPDDETIGCGGTILKHKDNGDKIIWLILTSAETRYGYSYEDVMAEKKQVENIGKVYGFDKIYNLKFGPAKINYDIFSNLINKISEVIYKVKPEIVYMINRSDVHTDHQIGAKAILSCTKSFRYPFIKRVLMYECLSETEIAPQFQENIFIPNVFSDITKYIEKKLDILKLYKTELQDIPQPRNEESVKALARYRGCTACTKYAEAFMLVRDVF</sequence>
<name>A0A6B4JL34_CLOBO</name>
<proteinExistence type="predicted"/>
<organism evidence="1 2">
    <name type="scientific">Clostridium botulinum</name>
    <dbReference type="NCBI Taxonomy" id="1491"/>
    <lineage>
        <taxon>Bacteria</taxon>
        <taxon>Bacillati</taxon>
        <taxon>Bacillota</taxon>
        <taxon>Clostridia</taxon>
        <taxon>Eubacteriales</taxon>
        <taxon>Clostridiaceae</taxon>
        <taxon>Clostridium</taxon>
    </lineage>
</organism>
<comment type="caution">
    <text evidence="1">The sequence shown here is derived from an EMBL/GenBank/DDBJ whole genome shotgun (WGS) entry which is preliminary data.</text>
</comment>
<dbReference type="InterPro" id="IPR024078">
    <property type="entry name" value="LmbE-like_dom_sf"/>
</dbReference>
<dbReference type="SUPFAM" id="SSF102588">
    <property type="entry name" value="LmbE-like"/>
    <property type="match status" value="1"/>
</dbReference>
<dbReference type="RefSeq" id="WP_003371375.1">
    <property type="nucleotide sequence ID" value="NZ_JACBBA010000002.1"/>
</dbReference>
<gene>
    <name evidence="1" type="ORF">FDG31_04725</name>
</gene>
<evidence type="ECO:0000313" key="1">
    <source>
        <dbReference type="EMBL" id="NFV25475.1"/>
    </source>
</evidence>